<protein>
    <recommendedName>
        <fullName evidence="1">Cyclic diguanosine monophosphate-binding protein</fullName>
        <shortName evidence="1">c-di-GMP-binding protein</shortName>
    </recommendedName>
    <alternativeName>
        <fullName evidence="1">Pilz domain-containing protein</fullName>
    </alternativeName>
</protein>
<accession>A0AA42B7T1</accession>
<comment type="subunit">
    <text evidence="1">Monomer in both c-di-GMP-bound and free forms.</text>
</comment>
<dbReference type="InterPro" id="IPR027021">
    <property type="entry name" value="C-di-GMP_BP_PA4608"/>
</dbReference>
<evidence type="ECO:0000256" key="1">
    <source>
        <dbReference type="PIRNR" id="PIRNR028141"/>
    </source>
</evidence>
<dbReference type="Pfam" id="PF07238">
    <property type="entry name" value="PilZ"/>
    <property type="match status" value="1"/>
</dbReference>
<keyword evidence="1" id="KW-0547">Nucleotide-binding</keyword>
<reference evidence="3 4" key="1">
    <citation type="journal article" date="2013" name="Antonie Van Leeuwenhoek">
        <title>Echinimonas agarilytica gen. nov., sp. nov., a new gammaproteobacterium isolated from the sea urchin Strongylocentrotus intermedius.</title>
        <authorList>
            <person name="Nedashkovskaya O.I."/>
            <person name="Stenkova A.M."/>
            <person name="Zhukova N.V."/>
            <person name="Van Trappen S."/>
            <person name="Lee J.S."/>
            <person name="Kim S.B."/>
        </authorList>
    </citation>
    <scope>NUCLEOTIDE SEQUENCE [LARGE SCALE GENOMIC DNA]</scope>
    <source>
        <strain evidence="3 4">KMM 6351</strain>
    </source>
</reference>
<dbReference type="SUPFAM" id="SSF141371">
    <property type="entry name" value="PilZ domain-like"/>
    <property type="match status" value="1"/>
</dbReference>
<dbReference type="PIRSF" id="PIRSF028141">
    <property type="entry name" value="C-di-GMP_BP_PA4608"/>
    <property type="match status" value="1"/>
</dbReference>
<feature type="domain" description="PilZ" evidence="2">
    <location>
        <begin position="3"/>
        <end position="98"/>
    </location>
</feature>
<name>A0AA42B7T1_9GAMM</name>
<proteinExistence type="predicted"/>
<evidence type="ECO:0000259" key="2">
    <source>
        <dbReference type="Pfam" id="PF07238"/>
    </source>
</evidence>
<gene>
    <name evidence="3" type="ORF">NAF29_12755</name>
</gene>
<comment type="caution">
    <text evidence="3">The sequence shown here is derived from an EMBL/GenBank/DDBJ whole genome shotgun (WGS) entry which is preliminary data.</text>
</comment>
<dbReference type="EMBL" id="JAMQGP010000006">
    <property type="protein sequence ID" value="MCM2680530.1"/>
    <property type="molecule type" value="Genomic_DNA"/>
</dbReference>
<dbReference type="GO" id="GO:0035438">
    <property type="term" value="F:cyclic-di-GMP binding"/>
    <property type="evidence" value="ECO:0007669"/>
    <property type="project" value="InterPro"/>
</dbReference>
<evidence type="ECO:0000313" key="4">
    <source>
        <dbReference type="Proteomes" id="UP001165393"/>
    </source>
</evidence>
<organism evidence="3 4">
    <name type="scientific">Echinimonas agarilytica</name>
    <dbReference type="NCBI Taxonomy" id="1215918"/>
    <lineage>
        <taxon>Bacteria</taxon>
        <taxon>Pseudomonadati</taxon>
        <taxon>Pseudomonadota</taxon>
        <taxon>Gammaproteobacteria</taxon>
        <taxon>Alteromonadales</taxon>
        <taxon>Echinimonadaceae</taxon>
        <taxon>Echinimonas</taxon>
    </lineage>
</organism>
<keyword evidence="4" id="KW-1185">Reference proteome</keyword>
<dbReference type="Proteomes" id="UP001165393">
    <property type="component" value="Unassembled WGS sequence"/>
</dbReference>
<dbReference type="InterPro" id="IPR009875">
    <property type="entry name" value="PilZ_domain"/>
</dbReference>
<comment type="function">
    <text evidence="1">Binds the second messenger bis-(3'-5') cyclic dimeric guanosine monophosphate (c-di-GMP). Can bind two c-di-GMP molecules per monomer. May play a role in bacterial second-messenger regulated processes. Binding to c-di-GMP induces a conformational change of the C- and N-termini resulting in the exposure of a highly negative surface on one side of the protein to a possible effector protein.</text>
</comment>
<dbReference type="AlphaFoldDB" id="A0AA42B7T1"/>
<dbReference type="Gene3D" id="2.40.10.220">
    <property type="entry name" value="predicted glycosyltransferase like domains"/>
    <property type="match status" value="1"/>
</dbReference>
<evidence type="ECO:0000313" key="3">
    <source>
        <dbReference type="EMBL" id="MCM2680530.1"/>
    </source>
</evidence>
<keyword evidence="1" id="KW-0973">c-di-GMP</keyword>
<sequence>MEERRQFSRIVLDWPVEIIQHGERWPSTLIDLSFKGVLLNCERIELEPNATIRIHLHIPQSQLDLEFKAHLLRQNGSVLAFVIDALDIESMSELRRVIELNLGDEGALHREMEQLLAVR</sequence>